<dbReference type="InterPro" id="IPR029044">
    <property type="entry name" value="Nucleotide-diphossugar_trans"/>
</dbReference>
<dbReference type="SUPFAM" id="SSF53448">
    <property type="entry name" value="Nucleotide-diphospho-sugar transferases"/>
    <property type="match status" value="1"/>
</dbReference>
<keyword evidence="5" id="KW-1185">Reference proteome</keyword>
<dbReference type="GO" id="GO:0016757">
    <property type="term" value="F:glycosyltransferase activity"/>
    <property type="evidence" value="ECO:0007669"/>
    <property type="project" value="UniProtKB-KW"/>
</dbReference>
<dbReference type="Pfam" id="PF00535">
    <property type="entry name" value="Glycos_transf_2"/>
    <property type="match status" value="1"/>
</dbReference>
<evidence type="ECO:0000313" key="5">
    <source>
        <dbReference type="Proteomes" id="UP001442841"/>
    </source>
</evidence>
<dbReference type="CDD" id="cd00761">
    <property type="entry name" value="Glyco_tranf_GTA_type"/>
    <property type="match status" value="1"/>
</dbReference>
<name>A0ABZ3FM67_9ACTN</name>
<proteinExistence type="predicted"/>
<dbReference type="Gene3D" id="3.90.550.10">
    <property type="entry name" value="Spore Coat Polysaccharide Biosynthesis Protein SpsA, Chain A"/>
    <property type="match status" value="1"/>
</dbReference>
<keyword evidence="1 4" id="KW-0328">Glycosyltransferase</keyword>
<organism evidence="4 5">
    <name type="scientific">Ammonicoccus fulvus</name>
    <dbReference type="NCBI Taxonomy" id="3138240"/>
    <lineage>
        <taxon>Bacteria</taxon>
        <taxon>Bacillati</taxon>
        <taxon>Actinomycetota</taxon>
        <taxon>Actinomycetes</taxon>
        <taxon>Propionibacteriales</taxon>
        <taxon>Propionibacteriaceae</taxon>
        <taxon>Ammonicoccus</taxon>
    </lineage>
</organism>
<dbReference type="RefSeq" id="WP_425307936.1">
    <property type="nucleotide sequence ID" value="NZ_CP154795.1"/>
</dbReference>
<dbReference type="PANTHER" id="PTHR22916:SF51">
    <property type="entry name" value="GLYCOSYLTRANSFERASE EPSH-RELATED"/>
    <property type="match status" value="1"/>
</dbReference>
<dbReference type="PANTHER" id="PTHR22916">
    <property type="entry name" value="GLYCOSYLTRANSFERASE"/>
    <property type="match status" value="1"/>
</dbReference>
<sequence length="558" mass="61960">MGKFNDYPVRNHSVTLIHDHWPVDLDVHRVFPGFLRDASEVFEVLWNRRVEIISAHQAVDIPDFSSSALILALHSARSKAEHARHATELAYLIQLSTSWTEGQRADLAELARVTGSSQALADVLPLMGVSVSADDGASPADVQRWRRVIHGKTSSLQAWRTNLTEHPAHRWPGLVWHAIWPSEEFLRATSRIKPGETHLTRVRLRRLTGGAAGIGRAVRARLGLTPAETPVSEATQTMQGGSDGHAPLVSVVIPVYNTAPYLVECLETVLDQTHRNLEVICVDDGSVDHSTELLDRIALTDPRVRVIRQDHHGVGATRNVGIRAATGELLTFVDSDDLVAPTLVETLVDALGKADAVFSAWPGERRTVCGPEAIAPGIRLATLNTTGKLLRTVVQREHDILFDEGLKLREDIIFNTKYLLRAREVVLTPERLYQHRPRPGSLTTGFRPDKHRELAEADARLAELTRELHTPRFTSLLNYLRIRSFISAGLNLHHADSPLSHAESVKTLRTWQENSGPLPVRHGDVPMLVTGWLFRLLGPARATALAHGLKQFRGRLTR</sequence>
<evidence type="ECO:0000259" key="3">
    <source>
        <dbReference type="Pfam" id="PF00535"/>
    </source>
</evidence>
<accession>A0ABZ3FM67</accession>
<dbReference type="InterPro" id="IPR001173">
    <property type="entry name" value="Glyco_trans_2-like"/>
</dbReference>
<keyword evidence="2 4" id="KW-0808">Transferase</keyword>
<dbReference type="EMBL" id="CP154795">
    <property type="protein sequence ID" value="XAN06507.1"/>
    <property type="molecule type" value="Genomic_DNA"/>
</dbReference>
<feature type="domain" description="Glycosyltransferase 2-like" evidence="3">
    <location>
        <begin position="250"/>
        <end position="359"/>
    </location>
</feature>
<protein>
    <submittedName>
        <fullName evidence="4">Glycosyltransferase family 2 protein</fullName>
        <ecNumber evidence="4">2.4.-.-</ecNumber>
    </submittedName>
</protein>
<dbReference type="Proteomes" id="UP001442841">
    <property type="component" value="Chromosome"/>
</dbReference>
<reference evidence="4 5" key="1">
    <citation type="submission" date="2024-04" db="EMBL/GenBank/DDBJ databases">
        <title>Isolation of an actinomycete strain from pig manure.</title>
        <authorList>
            <person name="Gong T."/>
            <person name="Yu Z."/>
            <person name="An M."/>
            <person name="Wei C."/>
            <person name="Yang W."/>
            <person name="Liu L."/>
        </authorList>
    </citation>
    <scope>NUCLEOTIDE SEQUENCE [LARGE SCALE GENOMIC DNA]</scope>
    <source>
        <strain evidence="4 5">ZF39</strain>
    </source>
</reference>
<evidence type="ECO:0000313" key="4">
    <source>
        <dbReference type="EMBL" id="XAN06507.1"/>
    </source>
</evidence>
<evidence type="ECO:0000256" key="1">
    <source>
        <dbReference type="ARBA" id="ARBA00022676"/>
    </source>
</evidence>
<dbReference type="EC" id="2.4.-.-" evidence="4"/>
<gene>
    <name evidence="4" type="ORF">AADG42_04005</name>
</gene>
<evidence type="ECO:0000256" key="2">
    <source>
        <dbReference type="ARBA" id="ARBA00022679"/>
    </source>
</evidence>